<keyword evidence="7 8" id="KW-0472">Membrane</keyword>
<dbReference type="FunFam" id="1.20.1250.20:FF:001679">
    <property type="entry name" value="Predicted protein"/>
    <property type="match status" value="1"/>
</dbReference>
<feature type="transmembrane region" description="Helical" evidence="8">
    <location>
        <begin position="100"/>
        <end position="118"/>
    </location>
</feature>
<sequence length="1126" mass="122105">MVEGGVVKAADKTEFTECWKVTWKTPYIMRLAFSAGIGGLLFGYDTGVISGALLYIKEDFEAVGRNTFLQELIVSTCVLGAIFGAAIGGFCSDSLGRRKTILVADFLFFVGAIVMAVAPHPWIIIVGRFLVGLGVGMASMTAPLYISEASPARIRGALVSMNGLMITGGQFLAYLINLAFTRAPGTWRWMLGVAGTPALIQFVLMLSLPESPRWLYRAIEINALKESVQNEKEIEDSIGTTTLSKVKGAFKDPVVRRGLYAGITVQVAQQFVGINTVMYYSPTIVQFAGFASKSVALALSLVTSGLNALGSIISMLFVDRYGRRKLMIISMFGIITCLVVLAIVFQQASIHSPGISQVESAHFGANSTCPSYFSNVNKNKWDCMSCLKAQCSFCSNAENQYHPGACLVSNEDLKGSCLAQKRVWFEEGCPSKIGFFAVILLGLYIVSYSPGMGTAPWIVNSEIYPLRYRGVGGGIAAVANWTSNLIVSLTFLTLTETLTVAGAFLLFAGISFLALTAIFFLVPETKGLQFEEVEKMLKSGFRPKLFGGVATADKTEFTECWRTVWKTPYIMRLALSAGIGGLLFGYDTGVISGALLYIREDFEDVDRKTWLQETIVSMAVAGAIVGAAFGGYINDRWGRRVAILGADVVFFFGAIVMAVAPKPWVIVIGRIFVGLGVGMASMTAPLYISEASPARIRGALVSTNGLLITGGQFLAYLINLGFTKVPGTWRWMLGVAGVPALVQFVLMLSLPESPRWLYRKDRVDEARAILEKIYPAHEVENELNALKSSVEAEKADEAAIGEGMITKVMGAFKNKVVRRGLYAGITVQVAQQFVGINTVMYYAPTIVQFAGFASNSVALTLSLITAGLNAIGSLVSMCFVDRYGRRRLMIISMIGIISFLVILSVVFIEASDHAPKVSGIETAHFGTNSTCPRFLTASDASRWSCMTCLKAHCGFCSNAVSETHPGACLDSTKAIKGDCRAEKRVFFEKGCPSRFGFLAVILLGLYIISYSPGMGTVPWIVNSEIYPLRYRGVCGGIAAVSNWCSNLIVSESYLSLTEALGAGGTFFLFAGISTISLTFIYFLVPETKGLQFEEVEKLLEDGYKPRLFRGKKEKSKYRGSLLLPID</sequence>
<dbReference type="InterPro" id="IPR050814">
    <property type="entry name" value="Myo-inositol_Transporter"/>
</dbReference>
<dbReference type="InterPro" id="IPR036259">
    <property type="entry name" value="MFS_trans_sf"/>
</dbReference>
<evidence type="ECO:0000256" key="1">
    <source>
        <dbReference type="ARBA" id="ARBA00004141"/>
    </source>
</evidence>
<name>A0AAD6QKG2_9ROSI</name>
<feature type="transmembrane region" description="Helical" evidence="8">
    <location>
        <begin position="888"/>
        <end position="908"/>
    </location>
</feature>
<dbReference type="InterPro" id="IPR005828">
    <property type="entry name" value="MFS_sugar_transport-like"/>
</dbReference>
<dbReference type="PRINTS" id="PR00171">
    <property type="entry name" value="SUGRTRNSPORT"/>
</dbReference>
<feature type="transmembrane region" description="Helical" evidence="8">
    <location>
        <begin position="1066"/>
        <end position="1084"/>
    </location>
</feature>
<protein>
    <recommendedName>
        <fullName evidence="9">Major facilitator superfamily (MFS) profile domain-containing protein</fullName>
    </recommendedName>
</protein>
<keyword evidence="6 8" id="KW-1133">Transmembrane helix</keyword>
<keyword evidence="4 8" id="KW-0812">Transmembrane</keyword>
<evidence type="ECO:0000256" key="6">
    <source>
        <dbReference type="ARBA" id="ARBA00022989"/>
    </source>
</evidence>
<dbReference type="PANTHER" id="PTHR48020">
    <property type="entry name" value="PROTON MYO-INOSITOL COTRANSPORTER"/>
    <property type="match status" value="1"/>
</dbReference>
<feature type="transmembrane region" description="Helical" evidence="8">
    <location>
        <begin position="433"/>
        <end position="459"/>
    </location>
</feature>
<evidence type="ECO:0000313" key="10">
    <source>
        <dbReference type="EMBL" id="KAJ6991979.1"/>
    </source>
</evidence>
<feature type="transmembrane region" description="Helical" evidence="8">
    <location>
        <begin position="471"/>
        <end position="494"/>
    </location>
</feature>
<dbReference type="InterPro" id="IPR020846">
    <property type="entry name" value="MFS_dom"/>
</dbReference>
<comment type="subcellular location">
    <subcellularLocation>
        <location evidence="1">Membrane</location>
        <topology evidence="1">Multi-pass membrane protein</topology>
    </subcellularLocation>
</comment>
<feature type="transmembrane region" description="Helical" evidence="8">
    <location>
        <begin position="821"/>
        <end position="843"/>
    </location>
</feature>
<dbReference type="EMBL" id="JAQIZT010000006">
    <property type="protein sequence ID" value="KAJ6991979.1"/>
    <property type="molecule type" value="Genomic_DNA"/>
</dbReference>
<dbReference type="InterPro" id="IPR005829">
    <property type="entry name" value="Sugar_transporter_CS"/>
</dbReference>
<feature type="transmembrane region" description="Helical" evidence="8">
    <location>
        <begin position="641"/>
        <end position="660"/>
    </location>
</feature>
<feature type="transmembrane region" description="Helical" evidence="8">
    <location>
        <begin position="666"/>
        <end position="688"/>
    </location>
</feature>
<feature type="transmembrane region" description="Helical" evidence="8">
    <location>
        <begin position="731"/>
        <end position="750"/>
    </location>
</feature>
<feature type="transmembrane region" description="Helical" evidence="8">
    <location>
        <begin position="259"/>
        <end position="280"/>
    </location>
</feature>
<feature type="transmembrane region" description="Helical" evidence="8">
    <location>
        <begin position="325"/>
        <end position="345"/>
    </location>
</feature>
<evidence type="ECO:0000256" key="2">
    <source>
        <dbReference type="ARBA" id="ARBA00010992"/>
    </source>
</evidence>
<dbReference type="SUPFAM" id="SSF103473">
    <property type="entry name" value="MFS general substrate transporter"/>
    <property type="match status" value="2"/>
</dbReference>
<feature type="transmembrane region" description="Helical" evidence="8">
    <location>
        <begin position="295"/>
        <end position="318"/>
    </location>
</feature>
<evidence type="ECO:0000256" key="7">
    <source>
        <dbReference type="ARBA" id="ARBA00023136"/>
    </source>
</evidence>
<feature type="transmembrane region" description="Helical" evidence="8">
    <location>
        <begin position="1033"/>
        <end position="1054"/>
    </location>
</feature>
<evidence type="ECO:0000313" key="11">
    <source>
        <dbReference type="Proteomes" id="UP001164929"/>
    </source>
</evidence>
<dbReference type="FunFam" id="1.20.1250.20:FF:000121">
    <property type="entry name" value="Probable inositol transporter 2"/>
    <property type="match status" value="2"/>
</dbReference>
<keyword evidence="3" id="KW-0813">Transport</keyword>
<feature type="transmembrane region" description="Helical" evidence="8">
    <location>
        <begin position="158"/>
        <end position="180"/>
    </location>
</feature>
<evidence type="ECO:0000256" key="8">
    <source>
        <dbReference type="SAM" id="Phobius"/>
    </source>
</evidence>
<keyword evidence="11" id="KW-1185">Reference proteome</keyword>
<dbReference type="PANTHER" id="PTHR48020:SF24">
    <property type="entry name" value="INOSITOL TRANSPORTER 4"/>
    <property type="match status" value="1"/>
</dbReference>
<dbReference type="NCBIfam" id="TIGR00879">
    <property type="entry name" value="SP"/>
    <property type="match status" value="2"/>
</dbReference>
<feature type="domain" description="Major facilitator superfamily (MFS) profile" evidence="9">
    <location>
        <begin position="573"/>
        <end position="1088"/>
    </location>
</feature>
<feature type="transmembrane region" description="Helical" evidence="8">
    <location>
        <begin position="849"/>
        <end position="876"/>
    </location>
</feature>
<dbReference type="AlphaFoldDB" id="A0AAD6QKG2"/>
<dbReference type="GO" id="GO:0005366">
    <property type="term" value="F:myo-inositol:proton symporter activity"/>
    <property type="evidence" value="ECO:0007669"/>
    <property type="project" value="TreeGrafter"/>
</dbReference>
<gene>
    <name evidence="10" type="ORF">NC653_015355</name>
</gene>
<feature type="transmembrane region" description="Helical" evidence="8">
    <location>
        <begin position="610"/>
        <end position="629"/>
    </location>
</feature>
<proteinExistence type="inferred from homology"/>
<dbReference type="PROSITE" id="PS00216">
    <property type="entry name" value="SUGAR_TRANSPORT_1"/>
    <property type="match status" value="3"/>
</dbReference>
<feature type="transmembrane region" description="Helical" evidence="8">
    <location>
        <begin position="995"/>
        <end position="1021"/>
    </location>
</feature>
<evidence type="ECO:0000256" key="5">
    <source>
        <dbReference type="ARBA" id="ARBA00022847"/>
    </source>
</evidence>
<dbReference type="Pfam" id="PF00083">
    <property type="entry name" value="Sugar_tr"/>
    <property type="match status" value="4"/>
</dbReference>
<comment type="caution">
    <text evidence="10">The sequence shown here is derived from an EMBL/GenBank/DDBJ whole genome shotgun (WGS) entry which is preliminary data.</text>
</comment>
<dbReference type="PROSITE" id="PS00217">
    <property type="entry name" value="SUGAR_TRANSPORT_2"/>
    <property type="match status" value="2"/>
</dbReference>
<feature type="transmembrane region" description="Helical" evidence="8">
    <location>
        <begin position="700"/>
        <end position="719"/>
    </location>
</feature>
<evidence type="ECO:0000259" key="9">
    <source>
        <dbReference type="PROSITE" id="PS50850"/>
    </source>
</evidence>
<feature type="transmembrane region" description="Helical" evidence="8">
    <location>
        <begin position="500"/>
        <end position="522"/>
    </location>
</feature>
<keyword evidence="5" id="KW-0769">Symport</keyword>
<feature type="transmembrane region" description="Helical" evidence="8">
    <location>
        <begin position="573"/>
        <end position="598"/>
    </location>
</feature>
<feature type="transmembrane region" description="Helical" evidence="8">
    <location>
        <begin position="31"/>
        <end position="56"/>
    </location>
</feature>
<dbReference type="FunFam" id="1.20.1250.20:FF:000137">
    <property type="entry name" value="Probable inositol transporter 2"/>
    <property type="match status" value="1"/>
</dbReference>
<feature type="transmembrane region" description="Helical" evidence="8">
    <location>
        <begin position="68"/>
        <end position="88"/>
    </location>
</feature>
<dbReference type="CDD" id="cd17360">
    <property type="entry name" value="MFS_HMIT_like"/>
    <property type="match status" value="2"/>
</dbReference>
<feature type="transmembrane region" description="Helical" evidence="8">
    <location>
        <begin position="124"/>
        <end position="146"/>
    </location>
</feature>
<reference evidence="10" key="1">
    <citation type="journal article" date="2023" name="Mol. Ecol. Resour.">
        <title>Chromosome-level genome assembly of a triploid poplar Populus alba 'Berolinensis'.</title>
        <authorList>
            <person name="Chen S."/>
            <person name="Yu Y."/>
            <person name="Wang X."/>
            <person name="Wang S."/>
            <person name="Zhang T."/>
            <person name="Zhou Y."/>
            <person name="He R."/>
            <person name="Meng N."/>
            <person name="Wang Y."/>
            <person name="Liu W."/>
            <person name="Liu Z."/>
            <person name="Liu J."/>
            <person name="Guo Q."/>
            <person name="Huang H."/>
            <person name="Sederoff R.R."/>
            <person name="Wang G."/>
            <person name="Qu G."/>
            <person name="Chen S."/>
        </authorList>
    </citation>
    <scope>NUCLEOTIDE SEQUENCE</scope>
    <source>
        <strain evidence="10">SC-2020</strain>
    </source>
</reference>
<dbReference type="Proteomes" id="UP001164929">
    <property type="component" value="Chromosome 6"/>
</dbReference>
<dbReference type="InterPro" id="IPR003663">
    <property type="entry name" value="Sugar/inositol_transpt"/>
</dbReference>
<dbReference type="PROSITE" id="PS50850">
    <property type="entry name" value="MFS"/>
    <property type="match status" value="2"/>
</dbReference>
<dbReference type="Gene3D" id="1.20.1250.20">
    <property type="entry name" value="MFS general substrate transporter like domains"/>
    <property type="match status" value="4"/>
</dbReference>
<dbReference type="GO" id="GO:0005886">
    <property type="term" value="C:plasma membrane"/>
    <property type="evidence" value="ECO:0007669"/>
    <property type="project" value="UniProtKB-ARBA"/>
</dbReference>
<organism evidence="10 11">
    <name type="scientific">Populus alba x Populus x berolinensis</name>
    <dbReference type="NCBI Taxonomy" id="444605"/>
    <lineage>
        <taxon>Eukaryota</taxon>
        <taxon>Viridiplantae</taxon>
        <taxon>Streptophyta</taxon>
        <taxon>Embryophyta</taxon>
        <taxon>Tracheophyta</taxon>
        <taxon>Spermatophyta</taxon>
        <taxon>Magnoliopsida</taxon>
        <taxon>eudicotyledons</taxon>
        <taxon>Gunneridae</taxon>
        <taxon>Pentapetalae</taxon>
        <taxon>rosids</taxon>
        <taxon>fabids</taxon>
        <taxon>Malpighiales</taxon>
        <taxon>Salicaceae</taxon>
        <taxon>Saliceae</taxon>
        <taxon>Populus</taxon>
    </lineage>
</organism>
<comment type="similarity">
    <text evidence="2">Belongs to the major facilitator superfamily. Sugar transporter (TC 2.A.1.1) family.</text>
</comment>
<accession>A0AAD6QKG2</accession>
<evidence type="ECO:0000256" key="3">
    <source>
        <dbReference type="ARBA" id="ARBA00022448"/>
    </source>
</evidence>
<feature type="transmembrane region" description="Helical" evidence="8">
    <location>
        <begin position="186"/>
        <end position="208"/>
    </location>
</feature>
<evidence type="ECO:0000256" key="4">
    <source>
        <dbReference type="ARBA" id="ARBA00022692"/>
    </source>
</evidence>
<feature type="domain" description="Major facilitator superfamily (MFS) profile" evidence="9">
    <location>
        <begin position="31"/>
        <end position="526"/>
    </location>
</feature>